<keyword evidence="8 11" id="KW-1133">Transmembrane helix</keyword>
<dbReference type="SMART" id="SM00304">
    <property type="entry name" value="HAMP"/>
    <property type="match status" value="1"/>
</dbReference>
<dbReference type="InterPro" id="IPR036097">
    <property type="entry name" value="HisK_dim/P_sf"/>
</dbReference>
<evidence type="ECO:0000256" key="2">
    <source>
        <dbReference type="ARBA" id="ARBA00004141"/>
    </source>
</evidence>
<comment type="catalytic activity">
    <reaction evidence="1">
        <text>ATP + protein L-histidine = ADP + protein N-phospho-L-histidine.</text>
        <dbReference type="EC" id="2.7.13.3"/>
    </reaction>
</comment>
<dbReference type="InterPro" id="IPR003661">
    <property type="entry name" value="HisK_dim/P_dom"/>
</dbReference>
<evidence type="ECO:0000256" key="9">
    <source>
        <dbReference type="ARBA" id="ARBA00023012"/>
    </source>
</evidence>
<dbReference type="Pfam" id="PF00512">
    <property type="entry name" value="HisKA"/>
    <property type="match status" value="1"/>
</dbReference>
<sequence length="465" mass="51521">MTRPRSIVSRILWMHTVAVGTIAVLVPLSLYFMLVAETASLHRASMREQADRIAEHLWLGENDRWQLDLPEALQDLYSDAYDRYVYAIVDVSGTVLFGSHNAGQPIFPDAPREPEPAFLQVQRAYSTISGTRVPKTQDGRTVWIEVAENLSHRDVLIDDIVSNFIPRVAWVALPILLLLLVIETHVVRRMFRPVRAASQRAREIGPRRTDVRLSLDDVPSEIAPLVVAVNEALDRLEQGFRVQREFTADAAHELRTPITILRTRLDTLADAAVAEPLRRDLESMTRVVTQLLEMAEVENMSPEAGERADLRAVAEEVISFLVPLAIAQDRSIALAGTERPVWVSGRGEVIARALRNLVENAIRHTPPGTVVEVTVEPDGTLHIADEGPGIDEADRDLLFRRFWRRDRKRVGGAGLGLSIVKRIMDLCGGSVAVGNRPSGGACFTLRFRLAGRTMPAGGEAAVSFA</sequence>
<dbReference type="Gene3D" id="1.10.287.130">
    <property type="match status" value="1"/>
</dbReference>
<dbReference type="SUPFAM" id="SSF47384">
    <property type="entry name" value="Homodimeric domain of signal transducing histidine kinase"/>
    <property type="match status" value="1"/>
</dbReference>
<dbReference type="PRINTS" id="PR00344">
    <property type="entry name" value="BCTRLSENSOR"/>
</dbReference>
<dbReference type="InterPro" id="IPR005467">
    <property type="entry name" value="His_kinase_dom"/>
</dbReference>
<evidence type="ECO:0000256" key="6">
    <source>
        <dbReference type="ARBA" id="ARBA00022692"/>
    </source>
</evidence>
<dbReference type="PANTHER" id="PTHR45436">
    <property type="entry name" value="SENSOR HISTIDINE KINASE YKOH"/>
    <property type="match status" value="1"/>
</dbReference>
<comment type="subcellular location">
    <subcellularLocation>
        <location evidence="2">Membrane</location>
        <topology evidence="2">Multi-pass membrane protein</topology>
    </subcellularLocation>
</comment>
<keyword evidence="9" id="KW-0902">Two-component regulatory system</keyword>
<name>A0A3S4B568_9BRAD</name>
<evidence type="ECO:0000256" key="4">
    <source>
        <dbReference type="ARBA" id="ARBA00022553"/>
    </source>
</evidence>
<dbReference type="EC" id="2.7.13.3" evidence="3"/>
<evidence type="ECO:0000256" key="5">
    <source>
        <dbReference type="ARBA" id="ARBA00022679"/>
    </source>
</evidence>
<dbReference type="PANTHER" id="PTHR45436:SF15">
    <property type="entry name" value="SENSOR HISTIDINE KINASE CUSS"/>
    <property type="match status" value="1"/>
</dbReference>
<dbReference type="InterPro" id="IPR013727">
    <property type="entry name" value="2CSK_N"/>
</dbReference>
<feature type="transmembrane region" description="Helical" evidence="11">
    <location>
        <begin position="12"/>
        <end position="34"/>
    </location>
</feature>
<dbReference type="EMBL" id="UWOC01000147">
    <property type="protein sequence ID" value="VCU09403.1"/>
    <property type="molecule type" value="Genomic_DNA"/>
</dbReference>
<dbReference type="Proteomes" id="UP000289200">
    <property type="component" value="Unassembled WGS sequence"/>
</dbReference>
<keyword evidence="5" id="KW-0808">Transferase</keyword>
<proteinExistence type="predicted"/>
<keyword evidence="4" id="KW-0597">Phosphoprotein</keyword>
<evidence type="ECO:0000256" key="10">
    <source>
        <dbReference type="ARBA" id="ARBA00023136"/>
    </source>
</evidence>
<dbReference type="InterPro" id="IPR036890">
    <property type="entry name" value="HATPase_C_sf"/>
</dbReference>
<evidence type="ECO:0000259" key="12">
    <source>
        <dbReference type="PROSITE" id="PS50109"/>
    </source>
</evidence>
<dbReference type="SMART" id="SM00388">
    <property type="entry name" value="HisKA"/>
    <property type="match status" value="1"/>
</dbReference>
<feature type="domain" description="Histidine kinase" evidence="12">
    <location>
        <begin position="249"/>
        <end position="451"/>
    </location>
</feature>
<dbReference type="PROSITE" id="PS50885">
    <property type="entry name" value="HAMP"/>
    <property type="match status" value="1"/>
</dbReference>
<reference evidence="15" key="1">
    <citation type="submission" date="2018-10" db="EMBL/GenBank/DDBJ databases">
        <authorList>
            <person name="Peiro R."/>
            <person name="Begona"/>
            <person name="Cbmso G."/>
            <person name="Lopez M."/>
            <person name="Gonzalez S."/>
            <person name="Sacristan E."/>
            <person name="Castillo E."/>
        </authorList>
    </citation>
    <scope>NUCLEOTIDE SEQUENCE [LARGE SCALE GENOMIC DNA]</scope>
</reference>
<evidence type="ECO:0000256" key="8">
    <source>
        <dbReference type="ARBA" id="ARBA00022989"/>
    </source>
</evidence>
<dbReference type="InterPro" id="IPR003594">
    <property type="entry name" value="HATPase_dom"/>
</dbReference>
<keyword evidence="7 14" id="KW-0418">Kinase</keyword>
<evidence type="ECO:0000256" key="7">
    <source>
        <dbReference type="ARBA" id="ARBA00022777"/>
    </source>
</evidence>
<dbReference type="InterPro" id="IPR050428">
    <property type="entry name" value="TCS_sensor_his_kinase"/>
</dbReference>
<evidence type="ECO:0000259" key="13">
    <source>
        <dbReference type="PROSITE" id="PS50885"/>
    </source>
</evidence>
<keyword evidence="10 11" id="KW-0472">Membrane</keyword>
<keyword evidence="15" id="KW-1185">Reference proteome</keyword>
<evidence type="ECO:0000256" key="11">
    <source>
        <dbReference type="SAM" id="Phobius"/>
    </source>
</evidence>
<comment type="caution">
    <text evidence="14">The sequence shown here is derived from an EMBL/GenBank/DDBJ whole genome shotgun (WGS) entry which is preliminary data.</text>
</comment>
<dbReference type="GO" id="GO:0000155">
    <property type="term" value="F:phosphorelay sensor kinase activity"/>
    <property type="evidence" value="ECO:0007669"/>
    <property type="project" value="InterPro"/>
</dbReference>
<dbReference type="PROSITE" id="PS50109">
    <property type="entry name" value="HIS_KIN"/>
    <property type="match status" value="1"/>
</dbReference>
<evidence type="ECO:0000256" key="3">
    <source>
        <dbReference type="ARBA" id="ARBA00012438"/>
    </source>
</evidence>
<dbReference type="CDD" id="cd00082">
    <property type="entry name" value="HisKA"/>
    <property type="match status" value="1"/>
</dbReference>
<dbReference type="SMART" id="SM00387">
    <property type="entry name" value="HATPase_c"/>
    <property type="match status" value="1"/>
</dbReference>
<dbReference type="Gene3D" id="3.30.565.10">
    <property type="entry name" value="Histidine kinase-like ATPase, C-terminal domain"/>
    <property type="match status" value="1"/>
</dbReference>
<dbReference type="Pfam" id="PF00672">
    <property type="entry name" value="HAMP"/>
    <property type="match status" value="1"/>
</dbReference>
<evidence type="ECO:0000313" key="14">
    <source>
        <dbReference type="EMBL" id="VCU09403.1"/>
    </source>
</evidence>
<dbReference type="SUPFAM" id="SSF55874">
    <property type="entry name" value="ATPase domain of HSP90 chaperone/DNA topoisomerase II/histidine kinase"/>
    <property type="match status" value="1"/>
</dbReference>
<dbReference type="RefSeq" id="WP_165363911.1">
    <property type="nucleotide sequence ID" value="NZ_UWOC01000147.1"/>
</dbReference>
<keyword evidence="6 11" id="KW-0812">Transmembrane</keyword>
<dbReference type="Pfam" id="PF08521">
    <property type="entry name" value="2CSK_N"/>
    <property type="match status" value="1"/>
</dbReference>
<dbReference type="Pfam" id="PF02518">
    <property type="entry name" value="HATPase_c"/>
    <property type="match status" value="1"/>
</dbReference>
<evidence type="ECO:0000256" key="1">
    <source>
        <dbReference type="ARBA" id="ARBA00000085"/>
    </source>
</evidence>
<organism evidence="14 15">
    <name type="scientific">Rhodoplanes serenus</name>
    <dbReference type="NCBI Taxonomy" id="200615"/>
    <lineage>
        <taxon>Bacteria</taxon>
        <taxon>Pseudomonadati</taxon>
        <taxon>Pseudomonadota</taxon>
        <taxon>Alphaproteobacteria</taxon>
        <taxon>Hyphomicrobiales</taxon>
        <taxon>Nitrobacteraceae</taxon>
        <taxon>Rhodoplanes</taxon>
    </lineage>
</organism>
<evidence type="ECO:0000313" key="15">
    <source>
        <dbReference type="Proteomes" id="UP000289200"/>
    </source>
</evidence>
<protein>
    <recommendedName>
        <fullName evidence="3">histidine kinase</fullName>
        <ecNumber evidence="3">2.7.13.3</ecNumber>
    </recommendedName>
</protein>
<dbReference type="InterPro" id="IPR003660">
    <property type="entry name" value="HAMP_dom"/>
</dbReference>
<accession>A0A3S4B568</accession>
<gene>
    <name evidence="14" type="primary">cusS_1</name>
    <name evidence="14" type="ORF">RHODGE_RHODGE_02575</name>
</gene>
<dbReference type="GO" id="GO:0005886">
    <property type="term" value="C:plasma membrane"/>
    <property type="evidence" value="ECO:0007669"/>
    <property type="project" value="TreeGrafter"/>
</dbReference>
<dbReference type="InterPro" id="IPR004358">
    <property type="entry name" value="Sig_transdc_His_kin-like_C"/>
</dbReference>
<feature type="domain" description="HAMP" evidence="13">
    <location>
        <begin position="188"/>
        <end position="241"/>
    </location>
</feature>
<dbReference type="AlphaFoldDB" id="A0A3S4B568"/>